<evidence type="ECO:0000313" key="10">
    <source>
        <dbReference type="Proteomes" id="UP000634136"/>
    </source>
</evidence>
<reference evidence="9" key="1">
    <citation type="submission" date="2020-09" db="EMBL/GenBank/DDBJ databases">
        <title>Genome-Enabled Discovery of Anthraquinone Biosynthesis in Senna tora.</title>
        <authorList>
            <person name="Kang S.-H."/>
            <person name="Pandey R.P."/>
            <person name="Lee C.-M."/>
            <person name="Sim J.-S."/>
            <person name="Jeong J.-T."/>
            <person name="Choi B.-S."/>
            <person name="Jung M."/>
            <person name="Ginzburg D."/>
            <person name="Zhao K."/>
            <person name="Won S.Y."/>
            <person name="Oh T.-J."/>
            <person name="Yu Y."/>
            <person name="Kim N.-H."/>
            <person name="Lee O.R."/>
            <person name="Lee T.-H."/>
            <person name="Bashyal P."/>
            <person name="Kim T.-S."/>
            <person name="Lee W.-H."/>
            <person name="Kawkins C."/>
            <person name="Kim C.-K."/>
            <person name="Kim J.S."/>
            <person name="Ahn B.O."/>
            <person name="Rhee S.Y."/>
            <person name="Sohng J.K."/>
        </authorList>
    </citation>
    <scope>NUCLEOTIDE SEQUENCE</scope>
    <source>
        <tissue evidence="9">Leaf</tissue>
    </source>
</reference>
<feature type="transmembrane region" description="Helical" evidence="7">
    <location>
        <begin position="151"/>
        <end position="170"/>
    </location>
</feature>
<evidence type="ECO:0000256" key="1">
    <source>
        <dbReference type="ARBA" id="ARBA00004651"/>
    </source>
</evidence>
<comment type="subcellular location">
    <subcellularLocation>
        <location evidence="1">Cell membrane</location>
        <topology evidence="1">Multi-pass membrane protein</topology>
    </subcellularLocation>
</comment>
<dbReference type="PANTHER" id="PTHR30509">
    <property type="entry name" value="P-HYDROXYBENZOIC ACID EFFLUX PUMP SUBUNIT-RELATED"/>
    <property type="match status" value="1"/>
</dbReference>
<dbReference type="AlphaFoldDB" id="A0A834SKK4"/>
<dbReference type="OrthoDB" id="68611at2759"/>
<evidence type="ECO:0000256" key="2">
    <source>
        <dbReference type="ARBA" id="ARBA00022475"/>
    </source>
</evidence>
<feature type="transmembrane region" description="Helical" evidence="7">
    <location>
        <begin position="12"/>
        <end position="31"/>
    </location>
</feature>
<keyword evidence="4 7" id="KW-1133">Transmembrane helix</keyword>
<proteinExistence type="predicted"/>
<keyword evidence="2" id="KW-1003">Cell membrane</keyword>
<dbReference type="GO" id="GO:0005886">
    <property type="term" value="C:plasma membrane"/>
    <property type="evidence" value="ECO:0007669"/>
    <property type="project" value="UniProtKB-SubCell"/>
</dbReference>
<evidence type="ECO:0000256" key="5">
    <source>
        <dbReference type="ARBA" id="ARBA00023136"/>
    </source>
</evidence>
<protein>
    <submittedName>
        <fullName evidence="9">Fusaric acid resistance-like protein</fullName>
    </submittedName>
</protein>
<evidence type="ECO:0000259" key="8">
    <source>
        <dbReference type="Pfam" id="PF13515"/>
    </source>
</evidence>
<accession>A0A834SKK4</accession>
<dbReference type="InterPro" id="IPR049453">
    <property type="entry name" value="Memb_transporter_dom"/>
</dbReference>
<evidence type="ECO:0000256" key="7">
    <source>
        <dbReference type="SAM" id="Phobius"/>
    </source>
</evidence>
<evidence type="ECO:0000256" key="6">
    <source>
        <dbReference type="SAM" id="MobiDB-lite"/>
    </source>
</evidence>
<dbReference type="PANTHER" id="PTHR30509:SF9">
    <property type="entry name" value="MULTIDRUG RESISTANCE PROTEIN MDTO"/>
    <property type="match status" value="1"/>
</dbReference>
<feature type="domain" description="Integral membrane bound transporter" evidence="8">
    <location>
        <begin position="406"/>
        <end position="534"/>
    </location>
</feature>
<feature type="transmembrane region" description="Helical" evidence="7">
    <location>
        <begin position="93"/>
        <end position="111"/>
    </location>
</feature>
<dbReference type="Pfam" id="PF13515">
    <property type="entry name" value="FUSC_2"/>
    <property type="match status" value="1"/>
</dbReference>
<keyword evidence="5 7" id="KW-0472">Membrane</keyword>
<evidence type="ECO:0000313" key="9">
    <source>
        <dbReference type="EMBL" id="KAF7805479.1"/>
    </source>
</evidence>
<evidence type="ECO:0000256" key="3">
    <source>
        <dbReference type="ARBA" id="ARBA00022692"/>
    </source>
</evidence>
<sequence>MGGRAKALWRQCLASALRSALACTIVGMITLYGPSSIQRLIAFPAFSYATVILIINDATLGDTLRGCWLALYATIQSIGPAILSLWLIGPRRFTTATTALAVALASFVVALPVESTHMIAKRIALGEIVLVYVVAYANGARTEPLMHPLRLAASVAIGVLASVLALLIPFPRLASHQVKQNNKLLAQNTLERLKLLVKAICEEDKTTALASISRAKSLSTTRTELLNNITRYQESMTWERPPFLRPRYMSPRERLQEVDTALRGMETALRTIHSFPVTILDEKLQNDLKRLEDHVSLTIKNAKHNSNGGSLTVPEPETTTKTTTMFLQSHHVIPSTLQDLPISFFLFCAKLLHKKPLAEPPTSIQEPLDQKNGNPSESKGKESEWALSFKSPNLIPAFKCSLSLGLAVFLGSVYSKENGIWSGLPVAISYVSTRQPTFAVANIKAQGTVLGNVYGVLGCFVFERLLPMRFLSLLPWFIFTSFLQRSRMYGKSGGISAVIGAILILGRKNFGPPSEFAVVRIIETFIGLSCSIMVDLIFEPKRASSCAKSELTQCLATLHEAIRSLSLVGETSLQDNQKKLKRHVNELRKFVAEADVEPNFWFLPFHSACYNKLLKSLSELTDLLHLGAHALKILEQEFQRNEAGLKEAVTMLERDIGNVKEILCSSIKCFEEISRIKSLRFLEKELEKNNIISYDLELGKSPKSNICLVSGLSEDDVEKTVGSFLEQSRNAVDIICGGEDECEVKSEVFLSLNALGFCLSAYMRETMEIEKAIKELVQWENPSCEINLYDISCKLHALHKYKLQI</sequence>
<evidence type="ECO:0000256" key="4">
    <source>
        <dbReference type="ARBA" id="ARBA00022989"/>
    </source>
</evidence>
<name>A0A834SKK4_9FABA</name>
<dbReference type="EMBL" id="JAAIUW010000012">
    <property type="protein sequence ID" value="KAF7805479.1"/>
    <property type="molecule type" value="Genomic_DNA"/>
</dbReference>
<dbReference type="Proteomes" id="UP000634136">
    <property type="component" value="Unassembled WGS sequence"/>
</dbReference>
<organism evidence="9 10">
    <name type="scientific">Senna tora</name>
    <dbReference type="NCBI Taxonomy" id="362788"/>
    <lineage>
        <taxon>Eukaryota</taxon>
        <taxon>Viridiplantae</taxon>
        <taxon>Streptophyta</taxon>
        <taxon>Embryophyta</taxon>
        <taxon>Tracheophyta</taxon>
        <taxon>Spermatophyta</taxon>
        <taxon>Magnoliopsida</taxon>
        <taxon>eudicotyledons</taxon>
        <taxon>Gunneridae</taxon>
        <taxon>Pentapetalae</taxon>
        <taxon>rosids</taxon>
        <taxon>fabids</taxon>
        <taxon>Fabales</taxon>
        <taxon>Fabaceae</taxon>
        <taxon>Caesalpinioideae</taxon>
        <taxon>Cassia clade</taxon>
        <taxon>Senna</taxon>
    </lineage>
</organism>
<feature type="region of interest" description="Disordered" evidence="6">
    <location>
        <begin position="359"/>
        <end position="382"/>
    </location>
</feature>
<gene>
    <name evidence="9" type="ORF">G2W53_037640</name>
</gene>
<keyword evidence="3 7" id="KW-0812">Transmembrane</keyword>
<keyword evidence="10" id="KW-1185">Reference proteome</keyword>
<feature type="transmembrane region" description="Helical" evidence="7">
    <location>
        <begin position="67"/>
        <end position="87"/>
    </location>
</feature>
<comment type="caution">
    <text evidence="9">The sequence shown here is derived from an EMBL/GenBank/DDBJ whole genome shotgun (WGS) entry which is preliminary data.</text>
</comment>
<feature type="transmembrane region" description="Helical" evidence="7">
    <location>
        <begin position="37"/>
        <end position="55"/>
    </location>
</feature>